<protein>
    <submittedName>
        <fullName evidence="2">Uncharacterized protein</fullName>
    </submittedName>
</protein>
<name>A0A1I3VWN9_9ACTN</name>
<organism evidence="2 3">
    <name type="scientific">Streptosporangium canum</name>
    <dbReference type="NCBI Taxonomy" id="324952"/>
    <lineage>
        <taxon>Bacteria</taxon>
        <taxon>Bacillati</taxon>
        <taxon>Actinomycetota</taxon>
        <taxon>Actinomycetes</taxon>
        <taxon>Streptosporangiales</taxon>
        <taxon>Streptosporangiaceae</taxon>
        <taxon>Streptosporangium</taxon>
    </lineage>
</organism>
<keyword evidence="1" id="KW-1133">Transmembrane helix</keyword>
<dbReference type="GeneID" id="96300147"/>
<reference evidence="3" key="1">
    <citation type="submission" date="2016-10" db="EMBL/GenBank/DDBJ databases">
        <authorList>
            <person name="Varghese N."/>
            <person name="Submissions S."/>
        </authorList>
    </citation>
    <scope>NUCLEOTIDE SEQUENCE [LARGE SCALE GENOMIC DNA]</scope>
    <source>
        <strain evidence="3">CGMCC 4.2126</strain>
    </source>
</reference>
<keyword evidence="3" id="KW-1185">Reference proteome</keyword>
<dbReference type="EMBL" id="FOQY01000015">
    <property type="protein sequence ID" value="SFJ99363.1"/>
    <property type="molecule type" value="Genomic_DNA"/>
</dbReference>
<gene>
    <name evidence="2" type="ORF">SAMN05216275_11544</name>
</gene>
<feature type="transmembrane region" description="Helical" evidence="1">
    <location>
        <begin position="510"/>
        <end position="528"/>
    </location>
</feature>
<evidence type="ECO:0000313" key="2">
    <source>
        <dbReference type="EMBL" id="SFJ99363.1"/>
    </source>
</evidence>
<dbReference type="RefSeq" id="WP_093888874.1">
    <property type="nucleotide sequence ID" value="NZ_FOQY01000015.1"/>
</dbReference>
<keyword evidence="1" id="KW-0812">Transmembrane</keyword>
<sequence>MTTDRDDLAAAVERTVKSSMQPLTLSWTAHNTGVMDKLKSMTKSTEDLGKQVTQLQEGQALLAKELKAVAQSVNDLRAQVELNAGRAEAWAELHRLTAEMKEEFASRNHARRLARSLITELVAAAVRDRTLASETVRQAVSTQMLSNGEYWLGPAVVAVAAELLEEEELRNQAWSLATAADKSRSTLFLALVHSLRGDEETAARSMSRYLESLNPRALGGEFFHVLNALAEEELGEKALTYAKERLSRWAEEIESLTDATSPAYSSQRDACRRQLLAYHAPLPDRDYPRLRQLADGQWQRIEDGWRQATACGTVATHFRSRFAAVESGPRSEYDHIRHAIEALIKHPGPDELEYLRSIRQAELVVESGGNGRGAQAASELNDPLSETIDLPTLLTRAAFAPEKCGIGERAQRLALGYAGGWIIAAGQSVAAQATEHRPARVQVTQVRWPDWRCEIDAETPEGNQADRLADDLCTHIERAAEQVRYDTVRLGFGGVGLAAALLSFPVADGAVAWMFLLFGLLSVIWALPELGRVPRERKRISEQTQQEKRRARDSLRGAVEESAVLLERWNTATAAGLRELQECLADLRSDKYR</sequence>
<proteinExistence type="predicted"/>
<dbReference type="Proteomes" id="UP000199111">
    <property type="component" value="Unassembled WGS sequence"/>
</dbReference>
<accession>A0A1I3VWN9</accession>
<keyword evidence="1" id="KW-0472">Membrane</keyword>
<evidence type="ECO:0000313" key="3">
    <source>
        <dbReference type="Proteomes" id="UP000199111"/>
    </source>
</evidence>
<dbReference type="AlphaFoldDB" id="A0A1I3VWN9"/>
<evidence type="ECO:0000256" key="1">
    <source>
        <dbReference type="SAM" id="Phobius"/>
    </source>
</evidence>